<reference evidence="1 2" key="1">
    <citation type="journal article" date="2014" name="Virol. J.">
        <title>The genome and proteome of Serratia bacteriophage ? which forms unstable lysogens.</title>
        <authorList>
            <person name="Denyes J.M."/>
            <person name="Krell P.J."/>
            <person name="Manderville R.A."/>
            <person name="Ackermann H.W."/>
            <person name="She Y.M."/>
            <person name="Kropinski A.M."/>
        </authorList>
    </citation>
    <scope>NUCLEOTIDE SEQUENCE [LARGE SCALE GENOMIC DNA]</scope>
</reference>
<proteinExistence type="predicted"/>
<dbReference type="KEGG" id="vg:15957231"/>
<name>R9VX39_9CAUD</name>
<dbReference type="EMBL" id="KC460990">
    <property type="protein sequence ID" value="AGN89451.1"/>
    <property type="molecule type" value="Genomic_DNA"/>
</dbReference>
<keyword evidence="2" id="KW-1185">Reference proteome</keyword>
<dbReference type="OrthoDB" id="38543at10239"/>
<sequence length="104" mass="11581">MKPLDKNETGELIAAIHSIGKDKVRELALLMWQHIQELQAANYQEAHDGWVACSDRLPESKPGVWSKEIVAVTNLGDVFKLSCIGGYWQRTSEFIDSGATSITH</sequence>
<evidence type="ECO:0000313" key="1">
    <source>
        <dbReference type="EMBL" id="AGN89451.1"/>
    </source>
</evidence>
<evidence type="ECO:0000313" key="2">
    <source>
        <dbReference type="Proteomes" id="UP000014420"/>
    </source>
</evidence>
<dbReference type="RefSeq" id="YP_008130289.1">
    <property type="nucleotide sequence ID" value="NC_021563.1"/>
</dbReference>
<protein>
    <submittedName>
        <fullName evidence="1">Uncharacterized protein</fullName>
    </submittedName>
</protein>
<dbReference type="GeneID" id="15957231"/>
<gene>
    <name evidence="1" type="ORF">Eta_005</name>
</gene>
<accession>R9VX39</accession>
<organism evidence="1 2">
    <name type="scientific">Serratia phage Eta</name>
    <dbReference type="NCBI Taxonomy" id="1282995"/>
    <lineage>
        <taxon>Viruses</taxon>
        <taxon>Duplodnaviria</taxon>
        <taxon>Heunggongvirae</taxon>
        <taxon>Uroviricota</taxon>
        <taxon>Caudoviricetes</taxon>
        <taxon>Sarkviridae</taxon>
        <taxon>Seretavirus</taxon>
        <taxon>Seretavirus eta</taxon>
    </lineage>
</organism>
<dbReference type="Proteomes" id="UP000014420">
    <property type="component" value="Segment"/>
</dbReference>